<dbReference type="EMBL" id="JACRDE010000482">
    <property type="protein sequence ID" value="MBI5251456.1"/>
    <property type="molecule type" value="Genomic_DNA"/>
</dbReference>
<sequence>MPAEKGLANLGQTAILPAVFPVQPEVGVFDSAADRYLKAGPELRRIMEETERLIGHARSNEEQTYRKFDLDKNRRLGNPDMLH</sequence>
<organism evidence="2 3">
    <name type="scientific">Desulfomonile tiedjei</name>
    <dbReference type="NCBI Taxonomy" id="2358"/>
    <lineage>
        <taxon>Bacteria</taxon>
        <taxon>Pseudomonadati</taxon>
        <taxon>Thermodesulfobacteriota</taxon>
        <taxon>Desulfomonilia</taxon>
        <taxon>Desulfomonilales</taxon>
        <taxon>Desulfomonilaceae</taxon>
        <taxon>Desulfomonile</taxon>
    </lineage>
</organism>
<feature type="region of interest" description="Disordered" evidence="1">
    <location>
        <begin position="62"/>
        <end position="83"/>
    </location>
</feature>
<evidence type="ECO:0000313" key="2">
    <source>
        <dbReference type="EMBL" id="MBI5251456.1"/>
    </source>
</evidence>
<reference evidence="2" key="1">
    <citation type="submission" date="2020-07" db="EMBL/GenBank/DDBJ databases">
        <title>Huge and variable diversity of episymbiotic CPR bacteria and DPANN archaea in groundwater ecosystems.</title>
        <authorList>
            <person name="He C.Y."/>
            <person name="Keren R."/>
            <person name="Whittaker M."/>
            <person name="Farag I.F."/>
            <person name="Doudna J."/>
            <person name="Cate J.H.D."/>
            <person name="Banfield J.F."/>
        </authorList>
    </citation>
    <scope>NUCLEOTIDE SEQUENCE</scope>
    <source>
        <strain evidence="2">NC_groundwater_1664_Pr3_B-0.1um_52_9</strain>
    </source>
</reference>
<comment type="caution">
    <text evidence="2">The sequence shown here is derived from an EMBL/GenBank/DDBJ whole genome shotgun (WGS) entry which is preliminary data.</text>
</comment>
<dbReference type="InterPro" id="IPR018247">
    <property type="entry name" value="EF_Hand_1_Ca_BS"/>
</dbReference>
<name>A0A9D6V7M9_9BACT</name>
<dbReference type="AlphaFoldDB" id="A0A9D6V7M9"/>
<protein>
    <submittedName>
        <fullName evidence="2">Uncharacterized protein</fullName>
    </submittedName>
</protein>
<proteinExistence type="predicted"/>
<dbReference type="Proteomes" id="UP000807825">
    <property type="component" value="Unassembled WGS sequence"/>
</dbReference>
<dbReference type="PROSITE" id="PS00018">
    <property type="entry name" value="EF_HAND_1"/>
    <property type="match status" value="1"/>
</dbReference>
<accession>A0A9D6V7M9</accession>
<gene>
    <name evidence="2" type="ORF">HY912_18360</name>
</gene>
<evidence type="ECO:0000256" key="1">
    <source>
        <dbReference type="SAM" id="MobiDB-lite"/>
    </source>
</evidence>
<feature type="compositionally biased region" description="Basic and acidic residues" evidence="1">
    <location>
        <begin position="62"/>
        <end position="74"/>
    </location>
</feature>
<evidence type="ECO:0000313" key="3">
    <source>
        <dbReference type="Proteomes" id="UP000807825"/>
    </source>
</evidence>